<gene>
    <name evidence="4" type="ORF">K458DRAFT_410582</name>
</gene>
<dbReference type="InterPro" id="IPR002110">
    <property type="entry name" value="Ankyrin_rpt"/>
</dbReference>
<evidence type="ECO:0000313" key="4">
    <source>
        <dbReference type="EMBL" id="KAF2676221.1"/>
    </source>
</evidence>
<dbReference type="PROSITE" id="PS50297">
    <property type="entry name" value="ANK_REP_REGION"/>
    <property type="match status" value="1"/>
</dbReference>
<evidence type="ECO:0000313" key="5">
    <source>
        <dbReference type="Proteomes" id="UP000799291"/>
    </source>
</evidence>
<dbReference type="Proteomes" id="UP000799291">
    <property type="component" value="Unassembled WGS sequence"/>
</dbReference>
<feature type="repeat" description="ANK" evidence="3">
    <location>
        <begin position="238"/>
        <end position="267"/>
    </location>
</feature>
<sequence>MIVFGNHRLAAVYLTATRLSEQTGNSGVDSIRESVLALCATRGHLILTNSLFVQCDGDGEKHLLQAAIIRNQAAILAGRSRNLEILKTLLSTRRFRALAEMREEALSGAIAEGHLDTVKFICDPQWGPMNFISSAHCIEEALTSGAVRSNLVDFSQRLFALLKSRNTTQYPIEIEDLDPNQLLNDISINARQRADIVEYLLHHGAVVQEAGRLGTRYREEFPRRWVPATYDEESLPWNPLRQAVKGGNEKIAKLLLERGAMPDATDNDTLYWAVKAGCFNIVRLLVDHGADVNRTPRWPKELQLQKNPMSPIVEAIRLEHETMARYLHEHGATLTSTLDDVNQDFASEALPQVPKSMCSLTLLLSQCERGDKKCGGPCSWKAKFTPTSPLRSHLSATSLSAQLMGGSNMAGW</sequence>
<dbReference type="PANTHER" id="PTHR24123:SF33">
    <property type="entry name" value="PROTEIN HOS4"/>
    <property type="match status" value="1"/>
</dbReference>
<evidence type="ECO:0000256" key="2">
    <source>
        <dbReference type="ARBA" id="ARBA00023043"/>
    </source>
</evidence>
<dbReference type="InterPro" id="IPR051165">
    <property type="entry name" value="Multifunctional_ANK_Repeat"/>
</dbReference>
<name>A0A6G1IE24_9PLEO</name>
<dbReference type="Gene3D" id="1.25.40.20">
    <property type="entry name" value="Ankyrin repeat-containing domain"/>
    <property type="match status" value="2"/>
</dbReference>
<dbReference type="SMART" id="SM00248">
    <property type="entry name" value="ANK"/>
    <property type="match status" value="3"/>
</dbReference>
<accession>A0A6G1IE24</accession>
<keyword evidence="1" id="KW-0677">Repeat</keyword>
<keyword evidence="2 3" id="KW-0040">ANK repeat</keyword>
<evidence type="ECO:0000256" key="1">
    <source>
        <dbReference type="ARBA" id="ARBA00022737"/>
    </source>
</evidence>
<organism evidence="4 5">
    <name type="scientific">Lentithecium fluviatile CBS 122367</name>
    <dbReference type="NCBI Taxonomy" id="1168545"/>
    <lineage>
        <taxon>Eukaryota</taxon>
        <taxon>Fungi</taxon>
        <taxon>Dikarya</taxon>
        <taxon>Ascomycota</taxon>
        <taxon>Pezizomycotina</taxon>
        <taxon>Dothideomycetes</taxon>
        <taxon>Pleosporomycetidae</taxon>
        <taxon>Pleosporales</taxon>
        <taxon>Massarineae</taxon>
        <taxon>Lentitheciaceae</taxon>
        <taxon>Lentithecium</taxon>
    </lineage>
</organism>
<dbReference type="Pfam" id="PF12796">
    <property type="entry name" value="Ank_2"/>
    <property type="match status" value="1"/>
</dbReference>
<protein>
    <submittedName>
        <fullName evidence="4">Ankyrin</fullName>
    </submittedName>
</protein>
<dbReference type="PANTHER" id="PTHR24123">
    <property type="entry name" value="ANKYRIN REPEAT-CONTAINING"/>
    <property type="match status" value="1"/>
</dbReference>
<dbReference type="PROSITE" id="PS50088">
    <property type="entry name" value="ANK_REPEAT"/>
    <property type="match status" value="2"/>
</dbReference>
<evidence type="ECO:0000256" key="3">
    <source>
        <dbReference type="PROSITE-ProRule" id="PRU00023"/>
    </source>
</evidence>
<keyword evidence="5" id="KW-1185">Reference proteome</keyword>
<proteinExistence type="predicted"/>
<dbReference type="SUPFAM" id="SSF48403">
    <property type="entry name" value="Ankyrin repeat"/>
    <property type="match status" value="1"/>
</dbReference>
<dbReference type="AlphaFoldDB" id="A0A6G1IE24"/>
<feature type="repeat" description="ANK" evidence="3">
    <location>
        <begin position="265"/>
        <end position="297"/>
    </location>
</feature>
<dbReference type="EMBL" id="MU005637">
    <property type="protein sequence ID" value="KAF2676221.1"/>
    <property type="molecule type" value="Genomic_DNA"/>
</dbReference>
<dbReference type="InterPro" id="IPR036770">
    <property type="entry name" value="Ankyrin_rpt-contain_sf"/>
</dbReference>
<dbReference type="OrthoDB" id="4772757at2759"/>
<reference evidence="4" key="1">
    <citation type="journal article" date="2020" name="Stud. Mycol.">
        <title>101 Dothideomycetes genomes: a test case for predicting lifestyles and emergence of pathogens.</title>
        <authorList>
            <person name="Haridas S."/>
            <person name="Albert R."/>
            <person name="Binder M."/>
            <person name="Bloem J."/>
            <person name="Labutti K."/>
            <person name="Salamov A."/>
            <person name="Andreopoulos B."/>
            <person name="Baker S."/>
            <person name="Barry K."/>
            <person name="Bills G."/>
            <person name="Bluhm B."/>
            <person name="Cannon C."/>
            <person name="Castanera R."/>
            <person name="Culley D."/>
            <person name="Daum C."/>
            <person name="Ezra D."/>
            <person name="Gonzalez J."/>
            <person name="Henrissat B."/>
            <person name="Kuo A."/>
            <person name="Liang C."/>
            <person name="Lipzen A."/>
            <person name="Lutzoni F."/>
            <person name="Magnuson J."/>
            <person name="Mondo S."/>
            <person name="Nolan M."/>
            <person name="Ohm R."/>
            <person name="Pangilinan J."/>
            <person name="Park H.-J."/>
            <person name="Ramirez L."/>
            <person name="Alfaro M."/>
            <person name="Sun H."/>
            <person name="Tritt A."/>
            <person name="Yoshinaga Y."/>
            <person name="Zwiers L.-H."/>
            <person name="Turgeon B."/>
            <person name="Goodwin S."/>
            <person name="Spatafora J."/>
            <person name="Crous P."/>
            <person name="Grigoriev I."/>
        </authorList>
    </citation>
    <scope>NUCLEOTIDE SEQUENCE</scope>
    <source>
        <strain evidence="4">CBS 122367</strain>
    </source>
</reference>